<organism evidence="1 2">
    <name type="scientific">Acanthoscelides obtectus</name>
    <name type="common">Bean weevil</name>
    <name type="synonym">Bruchus obtectus</name>
    <dbReference type="NCBI Taxonomy" id="200917"/>
    <lineage>
        <taxon>Eukaryota</taxon>
        <taxon>Metazoa</taxon>
        <taxon>Ecdysozoa</taxon>
        <taxon>Arthropoda</taxon>
        <taxon>Hexapoda</taxon>
        <taxon>Insecta</taxon>
        <taxon>Pterygota</taxon>
        <taxon>Neoptera</taxon>
        <taxon>Endopterygota</taxon>
        <taxon>Coleoptera</taxon>
        <taxon>Polyphaga</taxon>
        <taxon>Cucujiformia</taxon>
        <taxon>Chrysomeloidea</taxon>
        <taxon>Chrysomelidae</taxon>
        <taxon>Bruchinae</taxon>
        <taxon>Bruchini</taxon>
        <taxon>Acanthoscelides</taxon>
    </lineage>
</organism>
<accession>A0A9P0JIM7</accession>
<dbReference type="PANTHER" id="PTHR45913">
    <property type="entry name" value="EPM2A-INTERACTING PROTEIN 1"/>
    <property type="match status" value="1"/>
</dbReference>
<dbReference type="Proteomes" id="UP001152888">
    <property type="component" value="Unassembled WGS sequence"/>
</dbReference>
<evidence type="ECO:0008006" key="3">
    <source>
        <dbReference type="Google" id="ProtNLM"/>
    </source>
</evidence>
<protein>
    <recommendedName>
        <fullName evidence="3">DDE Tnp4 domain-containing protein</fullName>
    </recommendedName>
</protein>
<name>A0A9P0JIM7_ACAOB</name>
<proteinExistence type="predicted"/>
<dbReference type="AlphaFoldDB" id="A0A9P0JIM7"/>
<dbReference type="OrthoDB" id="6775305at2759"/>
<evidence type="ECO:0000313" key="1">
    <source>
        <dbReference type="EMBL" id="CAH1953705.1"/>
    </source>
</evidence>
<reference evidence="1" key="1">
    <citation type="submission" date="2022-03" db="EMBL/GenBank/DDBJ databases">
        <authorList>
            <person name="Sayadi A."/>
        </authorList>
    </citation>
    <scope>NUCLEOTIDE SEQUENCE</scope>
</reference>
<sequence length="143" mass="16652">MILVVKIVNKIRAQALQRRLFKTLADEIDCQYGELLLHSEVRWLSRGRVLKPSGERQGTSKNDLLYKSVHQKDLGTKQSMAILGFSLFFQKFPKTADEWYKIAIDCEEKWQFPHCLGAIDGKHVRIVPPKDSDSYYFNYKKTT</sequence>
<keyword evidence="2" id="KW-1185">Reference proteome</keyword>
<comment type="caution">
    <text evidence="1">The sequence shown here is derived from an EMBL/GenBank/DDBJ whole genome shotgun (WGS) entry which is preliminary data.</text>
</comment>
<dbReference type="EMBL" id="CAKOFQ010006652">
    <property type="protein sequence ID" value="CAH1953705.1"/>
    <property type="molecule type" value="Genomic_DNA"/>
</dbReference>
<dbReference type="PANTHER" id="PTHR45913:SF21">
    <property type="entry name" value="DUF4371 DOMAIN-CONTAINING PROTEIN"/>
    <property type="match status" value="1"/>
</dbReference>
<gene>
    <name evidence="1" type="ORF">ACAOBT_LOCUS177</name>
</gene>
<evidence type="ECO:0000313" key="2">
    <source>
        <dbReference type="Proteomes" id="UP001152888"/>
    </source>
</evidence>